<sequence>MKKIMVFLSIFALTACGVVDKTNQQEDTITLEQFQKAQDEAYNLGYQDGLEAGKESKMVVPSSNSGLTLFSDGMDWDYATDLDKKYFIEDLSSSGVVFISISEVDDFVRAIDVFYEDQSNGYKSIKEAIEEIEGS</sequence>
<evidence type="ECO:0008006" key="3">
    <source>
        <dbReference type="Google" id="ProtNLM"/>
    </source>
</evidence>
<accession>A0ABW6KJ08</accession>
<dbReference type="PROSITE" id="PS51257">
    <property type="entry name" value="PROKAR_LIPOPROTEIN"/>
    <property type="match status" value="1"/>
</dbReference>
<organism evidence="1 2">
    <name type="scientific">Cytobacillus spartinae</name>
    <dbReference type="NCBI Taxonomy" id="3299023"/>
    <lineage>
        <taxon>Bacteria</taxon>
        <taxon>Bacillati</taxon>
        <taxon>Bacillota</taxon>
        <taxon>Bacilli</taxon>
        <taxon>Bacillales</taxon>
        <taxon>Bacillaceae</taxon>
        <taxon>Cytobacillus</taxon>
    </lineage>
</organism>
<reference evidence="1 2" key="1">
    <citation type="submission" date="2024-08" db="EMBL/GenBank/DDBJ databases">
        <title>Two novel Cytobacillus novel species.</title>
        <authorList>
            <person name="Liu G."/>
        </authorList>
    </citation>
    <scope>NUCLEOTIDE SEQUENCE [LARGE SCALE GENOMIC DNA]</scope>
    <source>
        <strain evidence="1 2">FJAT-54145</strain>
    </source>
</reference>
<evidence type="ECO:0000313" key="1">
    <source>
        <dbReference type="EMBL" id="MFE8704141.1"/>
    </source>
</evidence>
<proteinExistence type="predicted"/>
<dbReference type="Proteomes" id="UP001601059">
    <property type="component" value="Unassembled WGS sequence"/>
</dbReference>
<evidence type="ECO:0000313" key="2">
    <source>
        <dbReference type="Proteomes" id="UP001601059"/>
    </source>
</evidence>
<comment type="caution">
    <text evidence="1">The sequence shown here is derived from an EMBL/GenBank/DDBJ whole genome shotgun (WGS) entry which is preliminary data.</text>
</comment>
<dbReference type="EMBL" id="JBIACK010000025">
    <property type="protein sequence ID" value="MFE8704141.1"/>
    <property type="molecule type" value="Genomic_DNA"/>
</dbReference>
<gene>
    <name evidence="1" type="ORF">ACFYKX_26595</name>
</gene>
<protein>
    <recommendedName>
        <fullName evidence="3">Lipoprotein</fullName>
    </recommendedName>
</protein>
<name>A0ABW6KJ08_9BACI</name>
<keyword evidence="2" id="KW-1185">Reference proteome</keyword>
<dbReference type="RefSeq" id="WP_389365257.1">
    <property type="nucleotide sequence ID" value="NZ_JBIACK010000025.1"/>
</dbReference>